<keyword evidence="3 7" id="KW-0418">Kinase</keyword>
<reference evidence="8" key="1">
    <citation type="submission" date="2019-10" db="EMBL/GenBank/DDBJ databases">
        <title>Complete Genome Sequence of Bradyrhizobium betae type strain PL7HG1T.</title>
        <authorList>
            <person name="Bromfield E.S.P."/>
            <person name="Cloutier S."/>
        </authorList>
    </citation>
    <scope>NUCLEOTIDE SEQUENCE [LARGE SCALE GENOMIC DNA]</scope>
    <source>
        <strain evidence="8">PL7HG1</strain>
    </source>
</reference>
<proteinExistence type="predicted"/>
<accession>A0A5P6NXY1</accession>
<dbReference type="RefSeq" id="WP_151641887.1">
    <property type="nucleotide sequence ID" value="NZ_CP044543.1"/>
</dbReference>
<dbReference type="InterPro" id="IPR008271">
    <property type="entry name" value="Ser/Thr_kinase_AS"/>
</dbReference>
<dbReference type="PROSITE" id="PS00107">
    <property type="entry name" value="PROTEIN_KINASE_ATP"/>
    <property type="match status" value="1"/>
</dbReference>
<feature type="domain" description="Protein kinase" evidence="6">
    <location>
        <begin position="14"/>
        <end position="274"/>
    </location>
</feature>
<dbReference type="EMBL" id="CP044543">
    <property type="protein sequence ID" value="QFI70967.1"/>
    <property type="molecule type" value="Genomic_DNA"/>
</dbReference>
<dbReference type="GO" id="GO:0005524">
    <property type="term" value="F:ATP binding"/>
    <property type="evidence" value="ECO:0007669"/>
    <property type="project" value="UniProtKB-UniRule"/>
</dbReference>
<name>A0A5P6NXY1_9BRAD</name>
<evidence type="ECO:0000256" key="4">
    <source>
        <dbReference type="ARBA" id="ARBA00022840"/>
    </source>
</evidence>
<evidence type="ECO:0000256" key="3">
    <source>
        <dbReference type="ARBA" id="ARBA00022777"/>
    </source>
</evidence>
<dbReference type="Gene3D" id="1.10.510.10">
    <property type="entry name" value="Transferase(Phosphotransferase) domain 1"/>
    <property type="match status" value="1"/>
</dbReference>
<dbReference type="GO" id="GO:0004674">
    <property type="term" value="F:protein serine/threonine kinase activity"/>
    <property type="evidence" value="ECO:0007669"/>
    <property type="project" value="UniProtKB-KW"/>
</dbReference>
<dbReference type="Proteomes" id="UP000325641">
    <property type="component" value="Chromosome"/>
</dbReference>
<keyword evidence="2 5" id="KW-0547">Nucleotide-binding</keyword>
<evidence type="ECO:0000313" key="8">
    <source>
        <dbReference type="Proteomes" id="UP000325641"/>
    </source>
</evidence>
<dbReference type="KEGG" id="bbet:F8237_00415"/>
<protein>
    <submittedName>
        <fullName evidence="7">Serine/threonine protein kinase</fullName>
    </submittedName>
</protein>
<dbReference type="PANTHER" id="PTHR43289:SF6">
    <property type="entry name" value="SERINE_THREONINE-PROTEIN KINASE NEKL-3"/>
    <property type="match status" value="1"/>
</dbReference>
<dbReference type="InterPro" id="IPR000719">
    <property type="entry name" value="Prot_kinase_dom"/>
</dbReference>
<sequence>MPIHLTVGQQIGKYTTSDFLGAGVFGSVYRMRDNLMNREVAVKFVENQNPSAFVAHYEAQILHQCRHDRIVTVNSVDVLQDTQARYYAAIDMEYAANGSAQRLIDTSHISVRQAIKLTIDLLFALGHAHRQGVLHRDVKPANILLAGTRGKLSDFGLAANASASLTASGAGSPVYCAPEVVNDDKTNPRTDIFSAGMTLFQLVNNISSLAALVPSLDTIKLGRVISHIGYAKYVPRRLRYICNKACETDPTDRYESADQMRQALEKLHVEQDWIRSNATTWSATVNSQQHEMTIEHSSQYEMVYRVNGRRRNAHCTLCGSQASASQAQEDWVYKNTF</sequence>
<dbReference type="PANTHER" id="PTHR43289">
    <property type="entry name" value="MITOGEN-ACTIVATED PROTEIN KINASE KINASE KINASE 20-RELATED"/>
    <property type="match status" value="1"/>
</dbReference>
<dbReference type="OrthoDB" id="9801841at2"/>
<evidence type="ECO:0000313" key="7">
    <source>
        <dbReference type="EMBL" id="QFI70967.1"/>
    </source>
</evidence>
<keyword evidence="7" id="KW-0723">Serine/threonine-protein kinase</keyword>
<organism evidence="7 8">
    <name type="scientific">Bradyrhizobium betae</name>
    <dbReference type="NCBI Taxonomy" id="244734"/>
    <lineage>
        <taxon>Bacteria</taxon>
        <taxon>Pseudomonadati</taxon>
        <taxon>Pseudomonadota</taxon>
        <taxon>Alphaproteobacteria</taxon>
        <taxon>Hyphomicrobiales</taxon>
        <taxon>Nitrobacteraceae</taxon>
        <taxon>Bradyrhizobium</taxon>
    </lineage>
</organism>
<gene>
    <name evidence="7" type="ORF">F8237_00415</name>
</gene>
<dbReference type="SUPFAM" id="SSF56112">
    <property type="entry name" value="Protein kinase-like (PK-like)"/>
    <property type="match status" value="1"/>
</dbReference>
<dbReference type="CDD" id="cd14014">
    <property type="entry name" value="STKc_PknB_like"/>
    <property type="match status" value="1"/>
</dbReference>
<dbReference type="PROSITE" id="PS50011">
    <property type="entry name" value="PROTEIN_KINASE_DOM"/>
    <property type="match status" value="1"/>
</dbReference>
<evidence type="ECO:0000256" key="1">
    <source>
        <dbReference type="ARBA" id="ARBA00022679"/>
    </source>
</evidence>
<dbReference type="AlphaFoldDB" id="A0A5P6NXY1"/>
<feature type="binding site" evidence="5">
    <location>
        <position position="43"/>
    </location>
    <ligand>
        <name>ATP</name>
        <dbReference type="ChEBI" id="CHEBI:30616"/>
    </ligand>
</feature>
<dbReference type="InterPro" id="IPR017441">
    <property type="entry name" value="Protein_kinase_ATP_BS"/>
</dbReference>
<dbReference type="Pfam" id="PF00069">
    <property type="entry name" value="Pkinase"/>
    <property type="match status" value="1"/>
</dbReference>
<dbReference type="InterPro" id="IPR011009">
    <property type="entry name" value="Kinase-like_dom_sf"/>
</dbReference>
<evidence type="ECO:0000259" key="6">
    <source>
        <dbReference type="PROSITE" id="PS50011"/>
    </source>
</evidence>
<evidence type="ECO:0000256" key="5">
    <source>
        <dbReference type="PROSITE-ProRule" id="PRU10141"/>
    </source>
</evidence>
<keyword evidence="1" id="KW-0808">Transferase</keyword>
<dbReference type="SMART" id="SM00220">
    <property type="entry name" value="S_TKc"/>
    <property type="match status" value="1"/>
</dbReference>
<keyword evidence="4 5" id="KW-0067">ATP-binding</keyword>
<evidence type="ECO:0000256" key="2">
    <source>
        <dbReference type="ARBA" id="ARBA00022741"/>
    </source>
</evidence>
<dbReference type="PROSITE" id="PS00108">
    <property type="entry name" value="PROTEIN_KINASE_ST"/>
    <property type="match status" value="1"/>
</dbReference>